<dbReference type="PANTHER" id="PTHR13206">
    <property type="entry name" value="UBIQUITIN LIGASE PROTEIN PHF9 FANCONI ANEMIA GROUP L PROTEIN"/>
    <property type="match status" value="1"/>
</dbReference>
<accession>A0A9P9Z026</accession>
<feature type="domain" description="FANCL C-terminal" evidence="2">
    <location>
        <begin position="317"/>
        <end position="385"/>
    </location>
</feature>
<dbReference type="Gene3D" id="3.30.40.10">
    <property type="entry name" value="Zinc/RING finger domain, C3HC4 (zinc finger)"/>
    <property type="match status" value="1"/>
</dbReference>
<dbReference type="Proteomes" id="UP001059596">
    <property type="component" value="Chromosome 3R"/>
</dbReference>
<organism evidence="5 6">
    <name type="scientific">Drosophila gunungcola</name>
    <name type="common">fruit fly</name>
    <dbReference type="NCBI Taxonomy" id="103775"/>
    <lineage>
        <taxon>Eukaryota</taxon>
        <taxon>Metazoa</taxon>
        <taxon>Ecdysozoa</taxon>
        <taxon>Arthropoda</taxon>
        <taxon>Hexapoda</taxon>
        <taxon>Insecta</taxon>
        <taxon>Pterygota</taxon>
        <taxon>Neoptera</taxon>
        <taxon>Endopterygota</taxon>
        <taxon>Diptera</taxon>
        <taxon>Brachycera</taxon>
        <taxon>Muscomorpha</taxon>
        <taxon>Ephydroidea</taxon>
        <taxon>Drosophilidae</taxon>
        <taxon>Drosophila</taxon>
        <taxon>Sophophora</taxon>
    </lineage>
</organism>
<protein>
    <recommendedName>
        <fullName evidence="7">Fancl</fullName>
    </recommendedName>
</protein>
<dbReference type="InterPro" id="IPR044037">
    <property type="entry name" value="FANCL_d3"/>
</dbReference>
<dbReference type="CDD" id="cd23785">
    <property type="entry name" value="DRWD-C_DmFANCL"/>
    <property type="match status" value="1"/>
</dbReference>
<name>A0A9P9Z026_9MUSC</name>
<evidence type="ECO:0000313" key="6">
    <source>
        <dbReference type="Proteomes" id="UP001059596"/>
    </source>
</evidence>
<feature type="domain" description="FANCL UBC-like" evidence="3">
    <location>
        <begin position="120"/>
        <end position="203"/>
    </location>
</feature>
<dbReference type="GO" id="GO:0036297">
    <property type="term" value="P:interstrand cross-link repair"/>
    <property type="evidence" value="ECO:0007669"/>
    <property type="project" value="InterPro"/>
</dbReference>
<sequence>MIKMEGNQIMDRGDQDVERFVAEKYPGLVAELQPSGSCIIQGVMCCEGTWRRLKLYLPHHPALHGFQLYVQERLMYKIYTSDNLKVQDDWLLEDLLANLAQILPAPEALTHFKDPLPEGNIYSDILALHKPNEYLMQMDEACTRLRFSEFSDYEHHYLELEIPSLRLLDHSLPECVPLGEMLTKSAGTLEEALILFLKVLEELRPFYDHFTDIDELCHVLQPSPITTKHNSRVFPLKDRVYLKVTIGDPFACIASMALKIIGPTEEVAHLRHVLSDGLGNWDAELDMHKNLLRIFDLCFFPMPDWSNESKQDEEDNEELRCNICFVYRLDGGEVPLVSCDNARCVLKCHAACLKEWFTTLMDGKTFLEVSFGLCPFCKAKLSTSFAALLND</sequence>
<dbReference type="InterPro" id="IPR013083">
    <property type="entry name" value="Znf_RING/FYVE/PHD"/>
</dbReference>
<dbReference type="InterPro" id="IPR019162">
    <property type="entry name" value="FancL_WD-rpt_cont_dom"/>
</dbReference>
<dbReference type="InterPro" id="IPR026850">
    <property type="entry name" value="FANCL_C"/>
</dbReference>
<evidence type="ECO:0000259" key="1">
    <source>
        <dbReference type="Pfam" id="PF09765"/>
    </source>
</evidence>
<dbReference type="SMART" id="SM01197">
    <property type="entry name" value="FANCL_C"/>
    <property type="match status" value="1"/>
</dbReference>
<dbReference type="Gene3D" id="3.30.457.30">
    <property type="match status" value="1"/>
</dbReference>
<dbReference type="InterPro" id="IPR043003">
    <property type="entry name" value="FANCL_d3_sf"/>
</dbReference>
<evidence type="ECO:0000259" key="3">
    <source>
        <dbReference type="Pfam" id="PF18890"/>
    </source>
</evidence>
<evidence type="ECO:0000259" key="2">
    <source>
        <dbReference type="Pfam" id="PF11793"/>
    </source>
</evidence>
<dbReference type="Gene3D" id="3.10.110.20">
    <property type="entry name" value="RWD domain-like"/>
    <property type="match status" value="1"/>
</dbReference>
<evidence type="ECO:0000259" key="4">
    <source>
        <dbReference type="Pfam" id="PF18891"/>
    </source>
</evidence>
<dbReference type="EMBL" id="JAMKOV010000001">
    <property type="protein sequence ID" value="KAI8046301.1"/>
    <property type="molecule type" value="Genomic_DNA"/>
</dbReference>
<reference evidence="5" key="1">
    <citation type="journal article" date="2023" name="Genome Biol. Evol.">
        <title>Long-read-based Genome Assembly of Drosophila gunungcola Reveals Fewer Chemosensory Genes in Flower-breeding Species.</title>
        <authorList>
            <person name="Negi A."/>
            <person name="Liao B.Y."/>
            <person name="Yeh S.D."/>
        </authorList>
    </citation>
    <scope>NUCLEOTIDE SEQUENCE</scope>
    <source>
        <strain evidence="5">Sukarami</strain>
    </source>
</reference>
<feature type="domain" description="FANCL UBC-like" evidence="4">
    <location>
        <begin position="205"/>
        <end position="303"/>
    </location>
</feature>
<dbReference type="GO" id="GO:0061630">
    <property type="term" value="F:ubiquitin protein ligase activity"/>
    <property type="evidence" value="ECO:0007669"/>
    <property type="project" value="TreeGrafter"/>
</dbReference>
<dbReference type="Pfam" id="PF09765">
    <property type="entry name" value="FANCL_d1"/>
    <property type="match status" value="1"/>
</dbReference>
<dbReference type="GO" id="GO:0043240">
    <property type="term" value="C:Fanconi anaemia nuclear complex"/>
    <property type="evidence" value="ECO:0007669"/>
    <property type="project" value="InterPro"/>
</dbReference>
<dbReference type="GO" id="GO:0006513">
    <property type="term" value="P:protein monoubiquitination"/>
    <property type="evidence" value="ECO:0007669"/>
    <property type="project" value="TreeGrafter"/>
</dbReference>
<evidence type="ECO:0000313" key="5">
    <source>
        <dbReference type="EMBL" id="KAI8046301.1"/>
    </source>
</evidence>
<dbReference type="AlphaFoldDB" id="A0A9P9Z026"/>
<evidence type="ECO:0008006" key="7">
    <source>
        <dbReference type="Google" id="ProtNLM"/>
    </source>
</evidence>
<proteinExistence type="predicted"/>
<dbReference type="InterPro" id="IPR026848">
    <property type="entry name" value="Fancl"/>
</dbReference>
<dbReference type="Pfam" id="PF11793">
    <property type="entry name" value="FANCL_C"/>
    <property type="match status" value="1"/>
</dbReference>
<comment type="caution">
    <text evidence="5">The sequence shown here is derived from an EMBL/GenBank/DDBJ whole genome shotgun (WGS) entry which is preliminary data.</text>
</comment>
<dbReference type="PANTHER" id="PTHR13206:SF0">
    <property type="entry name" value="E3 UBIQUITIN-PROTEIN LIGASE FANCL"/>
    <property type="match status" value="1"/>
</dbReference>
<keyword evidence="6" id="KW-1185">Reference proteome</keyword>
<dbReference type="Pfam" id="PF18890">
    <property type="entry name" value="FANCL_d2"/>
    <property type="match status" value="1"/>
</dbReference>
<feature type="domain" description="Fanconi anemia complex subunit FancL WD-repeat containing" evidence="1">
    <location>
        <begin position="21"/>
        <end position="104"/>
    </location>
</feature>
<dbReference type="Pfam" id="PF18891">
    <property type="entry name" value="FANCL_d3"/>
    <property type="match status" value="1"/>
</dbReference>
<dbReference type="CDD" id="cd22891">
    <property type="entry name" value="DRWD-N_DmFANCL"/>
    <property type="match status" value="1"/>
</dbReference>
<dbReference type="OrthoDB" id="10263265at2759"/>
<dbReference type="Gene3D" id="3.30.457.40">
    <property type="match status" value="1"/>
</dbReference>
<dbReference type="InterPro" id="IPR043898">
    <property type="entry name" value="FANCL_d2"/>
</dbReference>
<gene>
    <name evidence="5" type="ORF">M5D96_002503</name>
</gene>